<dbReference type="Proteomes" id="UP000594263">
    <property type="component" value="Unplaced"/>
</dbReference>
<dbReference type="AlphaFoldDB" id="A0A7N0U3J0"/>
<evidence type="ECO:0000313" key="2">
    <source>
        <dbReference type="Proteomes" id="UP000594263"/>
    </source>
</evidence>
<protein>
    <submittedName>
        <fullName evidence="1">Uncharacterized protein</fullName>
    </submittedName>
</protein>
<organism evidence="1 2">
    <name type="scientific">Kalanchoe fedtschenkoi</name>
    <name type="common">Lavender scallops</name>
    <name type="synonym">South American air plant</name>
    <dbReference type="NCBI Taxonomy" id="63787"/>
    <lineage>
        <taxon>Eukaryota</taxon>
        <taxon>Viridiplantae</taxon>
        <taxon>Streptophyta</taxon>
        <taxon>Embryophyta</taxon>
        <taxon>Tracheophyta</taxon>
        <taxon>Spermatophyta</taxon>
        <taxon>Magnoliopsida</taxon>
        <taxon>eudicotyledons</taxon>
        <taxon>Gunneridae</taxon>
        <taxon>Pentapetalae</taxon>
        <taxon>Saxifragales</taxon>
        <taxon>Crassulaceae</taxon>
        <taxon>Kalanchoe</taxon>
    </lineage>
</organism>
<keyword evidence="2" id="KW-1185">Reference proteome</keyword>
<sequence>MKKSNSVTPAIRVVPGKWLETDARPLLFAGPLALCCVIGQVSASLPSRHTWVNKSGR</sequence>
<evidence type="ECO:0000313" key="1">
    <source>
        <dbReference type="EnsemblPlants" id="Kaladp0053s0286.1.v1.1.CDS.1"/>
    </source>
</evidence>
<proteinExistence type="predicted"/>
<reference evidence="1" key="1">
    <citation type="submission" date="2021-01" db="UniProtKB">
        <authorList>
            <consortium name="EnsemblPlants"/>
        </authorList>
    </citation>
    <scope>IDENTIFICATION</scope>
</reference>
<accession>A0A7N0U3J0</accession>
<dbReference type="Gramene" id="Kaladp0053s0286.1.v1.1">
    <property type="protein sequence ID" value="Kaladp0053s0286.1.v1.1.CDS.1"/>
    <property type="gene ID" value="Kaladp0053s0286.v1.1"/>
</dbReference>
<dbReference type="EnsemblPlants" id="Kaladp0053s0286.1.v1.1">
    <property type="protein sequence ID" value="Kaladp0053s0286.1.v1.1.CDS.1"/>
    <property type="gene ID" value="Kaladp0053s0286.v1.1"/>
</dbReference>
<name>A0A7N0U3J0_KALFE</name>